<reference evidence="3 4" key="1">
    <citation type="submission" date="2024-07" db="EMBL/GenBank/DDBJ databases">
        <title>Section-level genome sequencing and comparative genomics of Aspergillus sections Usti and Cavernicolus.</title>
        <authorList>
            <consortium name="Lawrence Berkeley National Laboratory"/>
            <person name="Nybo J.L."/>
            <person name="Vesth T.C."/>
            <person name="Theobald S."/>
            <person name="Frisvad J.C."/>
            <person name="Larsen T.O."/>
            <person name="Kjaerboelling I."/>
            <person name="Rothschild-Mancinelli K."/>
            <person name="Lyhne E.K."/>
            <person name="Kogle M.E."/>
            <person name="Barry K."/>
            <person name="Clum A."/>
            <person name="Na H."/>
            <person name="Ledsgaard L."/>
            <person name="Lin J."/>
            <person name="Lipzen A."/>
            <person name="Kuo A."/>
            <person name="Riley R."/>
            <person name="Mondo S."/>
            <person name="Labutti K."/>
            <person name="Haridas S."/>
            <person name="Pangalinan J."/>
            <person name="Salamov A.A."/>
            <person name="Simmons B.A."/>
            <person name="Magnuson J.K."/>
            <person name="Chen J."/>
            <person name="Drula E."/>
            <person name="Henrissat B."/>
            <person name="Wiebenga A."/>
            <person name="Lubbers R.J."/>
            <person name="Gomes A.C."/>
            <person name="Macurrencykelacurrency M.R."/>
            <person name="Stajich J."/>
            <person name="Grigoriev I.V."/>
            <person name="Mortensen U.H."/>
            <person name="De Vries R.P."/>
            <person name="Baker S.E."/>
            <person name="Andersen M.R."/>
        </authorList>
    </citation>
    <scope>NUCLEOTIDE SEQUENCE [LARGE SCALE GENOMIC DNA]</scope>
    <source>
        <strain evidence="3 4">CBS 449.75</strain>
    </source>
</reference>
<evidence type="ECO:0000313" key="3">
    <source>
        <dbReference type="EMBL" id="KAL2866097.1"/>
    </source>
</evidence>
<evidence type="ECO:0008006" key="5">
    <source>
        <dbReference type="Google" id="ProtNLM"/>
    </source>
</evidence>
<feature type="transmembrane region" description="Helical" evidence="2">
    <location>
        <begin position="221"/>
        <end position="245"/>
    </location>
</feature>
<keyword evidence="2" id="KW-0472">Membrane</keyword>
<feature type="region of interest" description="Disordered" evidence="1">
    <location>
        <begin position="177"/>
        <end position="219"/>
    </location>
</feature>
<comment type="caution">
    <text evidence="3">The sequence shown here is derived from an EMBL/GenBank/DDBJ whole genome shotgun (WGS) entry which is preliminary data.</text>
</comment>
<evidence type="ECO:0000256" key="1">
    <source>
        <dbReference type="SAM" id="MobiDB-lite"/>
    </source>
</evidence>
<evidence type="ECO:0000256" key="2">
    <source>
        <dbReference type="SAM" id="Phobius"/>
    </source>
</evidence>
<dbReference type="GeneID" id="98144468"/>
<name>A0ABR4LRU2_9EURO</name>
<keyword evidence="2" id="KW-1133">Transmembrane helix</keyword>
<organism evidence="3 4">
    <name type="scientific">Aspergillus lucknowensis</name>
    <dbReference type="NCBI Taxonomy" id="176173"/>
    <lineage>
        <taxon>Eukaryota</taxon>
        <taxon>Fungi</taxon>
        <taxon>Dikarya</taxon>
        <taxon>Ascomycota</taxon>
        <taxon>Pezizomycotina</taxon>
        <taxon>Eurotiomycetes</taxon>
        <taxon>Eurotiomycetidae</taxon>
        <taxon>Eurotiales</taxon>
        <taxon>Aspergillaceae</taxon>
        <taxon>Aspergillus</taxon>
        <taxon>Aspergillus subgen. Nidulantes</taxon>
    </lineage>
</organism>
<sequence>MASTIATPDLTTITMSAVFTPPAACSSSWTYEPQAANDVPDGLIIQNAVSFVPSCYPSGFNNVGRVAGTRIFSPGYCPMGYTSADVGIEGSTTTAICCLSGFDYSTSTMEYADFDPKVYAGCLSEFPSTTSTILPIRQETRSTQIIGPVTMWAQPITIQLESSDSRLFVPIAETSSAPSAATPTSTSSTTKSASETGAESVTATDTNTPTDSESSGLSRNAGIGIGVGVGVGGISMFAAILLWFLRRRKSSKENLPTMAAPYQGGPYYHNRADAKRFQIGGELDGSHPRDRYAPHELGA</sequence>
<proteinExistence type="predicted"/>
<protein>
    <recommendedName>
        <fullName evidence="5">Mid2 domain-containing protein</fullName>
    </recommendedName>
</protein>
<dbReference type="EMBL" id="JBFXLQ010000027">
    <property type="protein sequence ID" value="KAL2866097.1"/>
    <property type="molecule type" value="Genomic_DNA"/>
</dbReference>
<dbReference type="RefSeq" id="XP_070885076.1">
    <property type="nucleotide sequence ID" value="XM_071029396.1"/>
</dbReference>
<keyword evidence="4" id="KW-1185">Reference proteome</keyword>
<keyword evidence="2" id="KW-0812">Transmembrane</keyword>
<gene>
    <name evidence="3" type="ORF">BJX67DRAFT_356568</name>
</gene>
<dbReference type="Proteomes" id="UP001610432">
    <property type="component" value="Unassembled WGS sequence"/>
</dbReference>
<accession>A0ABR4LRU2</accession>
<feature type="compositionally biased region" description="Basic and acidic residues" evidence="1">
    <location>
        <begin position="284"/>
        <end position="299"/>
    </location>
</feature>
<feature type="compositionally biased region" description="Low complexity" evidence="1">
    <location>
        <begin position="177"/>
        <end position="200"/>
    </location>
</feature>
<feature type="compositionally biased region" description="Polar residues" evidence="1">
    <location>
        <begin position="201"/>
        <end position="218"/>
    </location>
</feature>
<evidence type="ECO:0000313" key="4">
    <source>
        <dbReference type="Proteomes" id="UP001610432"/>
    </source>
</evidence>
<feature type="region of interest" description="Disordered" evidence="1">
    <location>
        <begin position="280"/>
        <end position="299"/>
    </location>
</feature>